<dbReference type="SUPFAM" id="SSF103473">
    <property type="entry name" value="MFS general substrate transporter"/>
    <property type="match status" value="1"/>
</dbReference>
<dbReference type="InterPro" id="IPR036259">
    <property type="entry name" value="MFS_trans_sf"/>
</dbReference>
<comment type="subunit">
    <text evidence="7">NDH-1 is composed of 14 different subunits. Subunits NuoA, H, J, K, L, M, N constitute the membrane sector of the complex.</text>
</comment>
<protein>
    <recommendedName>
        <fullName evidence="7">NADH-quinone oxidoreductase subunit A</fullName>
        <ecNumber evidence="7">7.1.1.-</ecNumber>
    </recommendedName>
    <alternativeName>
        <fullName evidence="7">NADH dehydrogenase I subunit A</fullName>
    </alternativeName>
    <alternativeName>
        <fullName evidence="7">NDH-1 subunit A</fullName>
    </alternativeName>
    <alternativeName>
        <fullName evidence="7">NUO1</fullName>
    </alternativeName>
</protein>
<comment type="similarity">
    <text evidence="2 7 8">Belongs to the complex I subunit 3 family.</text>
</comment>
<evidence type="ECO:0000256" key="1">
    <source>
        <dbReference type="ARBA" id="ARBA00004141"/>
    </source>
</evidence>
<evidence type="ECO:0000256" key="5">
    <source>
        <dbReference type="ARBA" id="ARBA00022989"/>
    </source>
</evidence>
<dbReference type="RefSeq" id="WP_254154928.1">
    <property type="nucleotide sequence ID" value="NZ_JAHESD010000043.1"/>
</dbReference>
<dbReference type="HAMAP" id="MF_01394">
    <property type="entry name" value="NDH1_NuoA"/>
    <property type="match status" value="1"/>
</dbReference>
<accession>A0ABS5VU69</accession>
<evidence type="ECO:0000256" key="2">
    <source>
        <dbReference type="ARBA" id="ARBA00008472"/>
    </source>
</evidence>
<dbReference type="PANTHER" id="PTHR11058">
    <property type="entry name" value="NADH-UBIQUINONE OXIDOREDUCTASE CHAIN 3"/>
    <property type="match status" value="1"/>
</dbReference>
<keyword evidence="7" id="KW-1003">Cell membrane</keyword>
<dbReference type="Proteomes" id="UP000772618">
    <property type="component" value="Unassembled WGS sequence"/>
</dbReference>
<comment type="subcellular location">
    <subcellularLocation>
        <location evidence="7 8">Cell membrane</location>
        <topology evidence="7 8">Multi-pass membrane protein</topology>
    </subcellularLocation>
    <subcellularLocation>
        <location evidence="1">Membrane</location>
        <topology evidence="1">Multi-pass membrane protein</topology>
    </subcellularLocation>
</comment>
<dbReference type="PANTHER" id="PTHR11058:SF9">
    <property type="entry name" value="NADH-UBIQUINONE OXIDOREDUCTASE CHAIN 3"/>
    <property type="match status" value="1"/>
</dbReference>
<reference evidence="9 10" key="1">
    <citation type="submission" date="2021-05" db="EMBL/GenBank/DDBJ databases">
        <title>A Polyphasic approach of four new species of the genus Ohtaekwangia: Ohtaekwangia histidinii sp. nov., Ohtaekwangia cretensis sp. nov., Ohtaekwangia indiensis sp. nov., Ohtaekwangia reichenbachii sp. nov. from diverse environment.</title>
        <authorList>
            <person name="Octaviana S."/>
        </authorList>
    </citation>
    <scope>NUCLEOTIDE SEQUENCE [LARGE SCALE GENOMIC DNA]</scope>
    <source>
        <strain evidence="9 10">PWU20</strain>
    </source>
</reference>
<keyword evidence="5 7" id="KW-1133">Transmembrane helix</keyword>
<comment type="caution">
    <text evidence="9">The sequence shown here is derived from an EMBL/GenBank/DDBJ whole genome shotgun (WGS) entry which is preliminary data.</text>
</comment>
<evidence type="ECO:0000256" key="8">
    <source>
        <dbReference type="RuleBase" id="RU003639"/>
    </source>
</evidence>
<dbReference type="InterPro" id="IPR000440">
    <property type="entry name" value="NADH_UbQ/plastoQ_OxRdtase_su3"/>
</dbReference>
<keyword evidence="6 7" id="KW-0472">Membrane</keyword>
<keyword evidence="7 8" id="KW-0520">NAD</keyword>
<comment type="catalytic activity">
    <reaction evidence="7 8">
        <text>a quinone + NADH + 5 H(+)(in) = a quinol + NAD(+) + 4 H(+)(out)</text>
        <dbReference type="Rhea" id="RHEA:57888"/>
        <dbReference type="ChEBI" id="CHEBI:15378"/>
        <dbReference type="ChEBI" id="CHEBI:24646"/>
        <dbReference type="ChEBI" id="CHEBI:57540"/>
        <dbReference type="ChEBI" id="CHEBI:57945"/>
        <dbReference type="ChEBI" id="CHEBI:132124"/>
    </reaction>
</comment>
<proteinExistence type="inferred from homology"/>
<dbReference type="Pfam" id="PF00507">
    <property type="entry name" value="Oxidored_q4"/>
    <property type="match status" value="1"/>
</dbReference>
<evidence type="ECO:0000256" key="4">
    <source>
        <dbReference type="ARBA" id="ARBA00022692"/>
    </source>
</evidence>
<feature type="transmembrane region" description="Helical" evidence="7">
    <location>
        <begin position="12"/>
        <end position="35"/>
    </location>
</feature>
<dbReference type="EC" id="7.1.1.-" evidence="7"/>
<keyword evidence="7" id="KW-1278">Translocase</keyword>
<evidence type="ECO:0000256" key="7">
    <source>
        <dbReference type="HAMAP-Rule" id="MF_01394"/>
    </source>
</evidence>
<gene>
    <name evidence="9" type="primary">ndhC</name>
    <name evidence="7" type="synonym">nuoA</name>
    <name evidence="9" type="ORF">KK060_16875</name>
</gene>
<keyword evidence="10" id="KW-1185">Reference proteome</keyword>
<keyword evidence="4 7" id="KW-0812">Transmembrane</keyword>
<dbReference type="InterPro" id="IPR023043">
    <property type="entry name" value="NAD(P)H_OxRDtase_bac/plastid"/>
</dbReference>
<evidence type="ECO:0000313" key="10">
    <source>
        <dbReference type="Proteomes" id="UP000772618"/>
    </source>
</evidence>
<keyword evidence="7 8" id="KW-0874">Quinone</keyword>
<name>A0ABS5VU69_9BACT</name>
<feature type="transmembrane region" description="Helical" evidence="7">
    <location>
        <begin position="103"/>
        <end position="127"/>
    </location>
</feature>
<keyword evidence="3 7" id="KW-0813">Transport</keyword>
<sequence length="169" mass="19415">MKADQIYISEFGEILLFIIGGILFLVITLFVSRLIRPNRPNAEKLSTYESGEEPISSAWTQFNLQFYIVALIFLLFEVEIIFLFPWATIFAKKEFMEQTGGQWGWFTVAEAVIFVLILALGLAYAWVNGHLDWIKPVPKPTPFKSPVPPQFYKDINERYANGKQSEAKD</sequence>
<dbReference type="GO" id="GO:0016491">
    <property type="term" value="F:oxidoreductase activity"/>
    <property type="evidence" value="ECO:0007669"/>
    <property type="project" value="UniProtKB-KW"/>
</dbReference>
<evidence type="ECO:0000256" key="3">
    <source>
        <dbReference type="ARBA" id="ARBA00022448"/>
    </source>
</evidence>
<comment type="function">
    <text evidence="7">NDH-1 shuttles electrons from NADH, via FMN and iron-sulfur (Fe-S) centers, to quinones in the respiratory chain. The immediate electron acceptor for the enzyme in this species is believed to be a menaquinone. Couples the redox reaction to proton translocation (for every two electrons transferred, four hydrogen ions are translocated across the cytoplasmic membrane), and thus conserves the redox energy in a proton gradient.</text>
</comment>
<dbReference type="InterPro" id="IPR038430">
    <property type="entry name" value="NDAH_ubi_oxred_su3_sf"/>
</dbReference>
<evidence type="ECO:0000313" key="9">
    <source>
        <dbReference type="EMBL" id="MBT1704970.1"/>
    </source>
</evidence>
<evidence type="ECO:0000256" key="6">
    <source>
        <dbReference type="ARBA" id="ARBA00023136"/>
    </source>
</evidence>
<organism evidence="9 10">
    <name type="scientific">Chryseosolibacter indicus</name>
    <dbReference type="NCBI Taxonomy" id="2782351"/>
    <lineage>
        <taxon>Bacteria</taxon>
        <taxon>Pseudomonadati</taxon>
        <taxon>Bacteroidota</taxon>
        <taxon>Cytophagia</taxon>
        <taxon>Cytophagales</taxon>
        <taxon>Chryseotaleaceae</taxon>
        <taxon>Chryseosolibacter</taxon>
    </lineage>
</organism>
<dbReference type="EMBL" id="JAHESD010000043">
    <property type="protein sequence ID" value="MBT1704970.1"/>
    <property type="molecule type" value="Genomic_DNA"/>
</dbReference>
<feature type="transmembrane region" description="Helical" evidence="7">
    <location>
        <begin position="66"/>
        <end position="91"/>
    </location>
</feature>
<keyword evidence="9" id="KW-0560">Oxidoreductase</keyword>
<dbReference type="Gene3D" id="1.20.58.1610">
    <property type="entry name" value="NADH:ubiquinone/plastoquinone oxidoreductase, chain 3"/>
    <property type="match status" value="1"/>
</dbReference>